<comment type="caution">
    <text evidence="2">The sequence shown here is derived from an EMBL/GenBank/DDBJ whole genome shotgun (WGS) entry which is preliminary data.</text>
</comment>
<keyword evidence="1" id="KW-0732">Signal</keyword>
<keyword evidence="3" id="KW-1185">Reference proteome</keyword>
<sequence length="328" mass="36901">MKKHIFPLLLLAATSVFTACGSMQSFTFDQLYPADITYPDQVKNVAVVNNMAEIPTPKDDLLTIGLLEGDGKVAAETLAEALADSRYFNQVIICDSALRAKDELPSDYSALTQAEVESLASSLGADMIFSVERVLLQTNRREVFYPELPMPFEAVELKTTPLIKIYIPSRSKPMAVVSKTDSLYWDITPDLSDKRIVTDGTMDAMTTLVPYLIPHWGQVTRLYYTGGSVEMRDAVICLRENDWKEARRLWQQLYDNRKKGSAKMKAAFNIALSFEMEGDIDQAIEWLGKAKQLVGSGSEDRQVIAYYEEALQKKKLDLPKLNLQMGRF</sequence>
<dbReference type="PROSITE" id="PS51257">
    <property type="entry name" value="PROKAR_LIPOPROTEIN"/>
    <property type="match status" value="1"/>
</dbReference>
<feature type="chain" id="PRO_5045911677" evidence="1">
    <location>
        <begin position="19"/>
        <end position="328"/>
    </location>
</feature>
<feature type="signal peptide" evidence="1">
    <location>
        <begin position="1"/>
        <end position="18"/>
    </location>
</feature>
<dbReference type="Gene3D" id="1.25.40.10">
    <property type="entry name" value="Tetratricopeptide repeat domain"/>
    <property type="match status" value="1"/>
</dbReference>
<dbReference type="SUPFAM" id="SSF81901">
    <property type="entry name" value="HCP-like"/>
    <property type="match status" value="1"/>
</dbReference>
<proteinExistence type="predicted"/>
<organism evidence="2 3">
    <name type="scientific">Phocaeicola faecium</name>
    <dbReference type="NCBI Taxonomy" id="2762213"/>
    <lineage>
        <taxon>Bacteria</taxon>
        <taxon>Pseudomonadati</taxon>
        <taxon>Bacteroidota</taxon>
        <taxon>Bacteroidia</taxon>
        <taxon>Bacteroidales</taxon>
        <taxon>Bacteroidaceae</taxon>
        <taxon>Phocaeicola</taxon>
    </lineage>
</organism>
<name>A0ABR8V9G9_9BACT</name>
<evidence type="ECO:0000256" key="1">
    <source>
        <dbReference type="SAM" id="SignalP"/>
    </source>
</evidence>
<reference evidence="2 3" key="1">
    <citation type="submission" date="2020-08" db="EMBL/GenBank/DDBJ databases">
        <title>A Genomic Blueprint of the Chicken Gut Microbiome.</title>
        <authorList>
            <person name="Gilroy R."/>
            <person name="Ravi A."/>
            <person name="Getino M."/>
            <person name="Pursley I."/>
            <person name="Horton D.L."/>
            <person name="Alikhan N.-F."/>
            <person name="Baker D."/>
            <person name="Gharbi K."/>
            <person name="Hall N."/>
            <person name="Watson M."/>
            <person name="Adriaenssens E.M."/>
            <person name="Foster-Nyarko E."/>
            <person name="Jarju S."/>
            <person name="Secka A."/>
            <person name="Antonio M."/>
            <person name="Oren A."/>
            <person name="Chaudhuri R."/>
            <person name="La Ragione R.M."/>
            <person name="Hildebrand F."/>
            <person name="Pallen M.J."/>
        </authorList>
    </citation>
    <scope>NUCLEOTIDE SEQUENCE [LARGE SCALE GENOMIC DNA]</scope>
    <source>
        <strain evidence="2 3">Sa1YUN3</strain>
    </source>
</reference>
<dbReference type="Pfam" id="PF19867">
    <property type="entry name" value="DUF6340"/>
    <property type="match status" value="1"/>
</dbReference>
<dbReference type="RefSeq" id="WP_178256820.1">
    <property type="nucleotide sequence ID" value="NZ_JACSPQ010000001.1"/>
</dbReference>
<evidence type="ECO:0000313" key="2">
    <source>
        <dbReference type="EMBL" id="MBD8001393.1"/>
    </source>
</evidence>
<dbReference type="Proteomes" id="UP000616346">
    <property type="component" value="Unassembled WGS sequence"/>
</dbReference>
<dbReference type="EMBL" id="JACSPQ010000001">
    <property type="protein sequence ID" value="MBD8001393.1"/>
    <property type="molecule type" value="Genomic_DNA"/>
</dbReference>
<protein>
    <submittedName>
        <fullName evidence="2">Tetratricopeptide repeat protein</fullName>
    </submittedName>
</protein>
<accession>A0ABR8V9G9</accession>
<dbReference type="InterPro" id="IPR045921">
    <property type="entry name" value="DUF6340"/>
</dbReference>
<gene>
    <name evidence="2" type="ORF">H9626_04070</name>
</gene>
<dbReference type="InterPro" id="IPR011990">
    <property type="entry name" value="TPR-like_helical_dom_sf"/>
</dbReference>
<evidence type="ECO:0000313" key="3">
    <source>
        <dbReference type="Proteomes" id="UP000616346"/>
    </source>
</evidence>